<feature type="transmembrane region" description="Helical" evidence="5">
    <location>
        <begin position="12"/>
        <end position="33"/>
    </location>
</feature>
<organism evidence="6 7">
    <name type="scientific">Enhygromyxa salina</name>
    <dbReference type="NCBI Taxonomy" id="215803"/>
    <lineage>
        <taxon>Bacteria</taxon>
        <taxon>Pseudomonadati</taxon>
        <taxon>Myxococcota</taxon>
        <taxon>Polyangia</taxon>
        <taxon>Nannocystales</taxon>
        <taxon>Nannocystaceae</taxon>
        <taxon>Enhygromyxa</taxon>
    </lineage>
</organism>
<dbReference type="Proteomes" id="UP000238823">
    <property type="component" value="Unassembled WGS sequence"/>
</dbReference>
<evidence type="ECO:0000256" key="1">
    <source>
        <dbReference type="ARBA" id="ARBA00004141"/>
    </source>
</evidence>
<name>A0A2S9YRT0_9BACT</name>
<feature type="transmembrane region" description="Helical" evidence="5">
    <location>
        <begin position="45"/>
        <end position="66"/>
    </location>
</feature>
<evidence type="ECO:0000256" key="3">
    <source>
        <dbReference type="ARBA" id="ARBA00022989"/>
    </source>
</evidence>
<evidence type="ECO:0000256" key="5">
    <source>
        <dbReference type="SAM" id="Phobius"/>
    </source>
</evidence>
<proteinExistence type="predicted"/>
<sequence length="148" mass="15825">MPNQTKGALNVTLWVTAGLLAALFVLSGGFKLAGMLDDQFREWGYTRDVTAIIGILELAGAVGLLFKRTAGWTAVGLSVIVAGLIWTLAIRDQYMLLIAPVAVLVLLLFVAWGRGLYWSTKGPGEIEVTSTAATVEDPHDRHGSRVGS</sequence>
<comment type="subcellular location">
    <subcellularLocation>
        <location evidence="1">Membrane</location>
        <topology evidence="1">Multi-pass membrane protein</topology>
    </subcellularLocation>
</comment>
<evidence type="ECO:0000256" key="4">
    <source>
        <dbReference type="ARBA" id="ARBA00023136"/>
    </source>
</evidence>
<comment type="caution">
    <text evidence="6">The sequence shown here is derived from an EMBL/GenBank/DDBJ whole genome shotgun (WGS) entry which is preliminary data.</text>
</comment>
<keyword evidence="4 5" id="KW-0472">Membrane</keyword>
<reference evidence="6 7" key="1">
    <citation type="submission" date="2018-03" db="EMBL/GenBank/DDBJ databases">
        <title>Draft Genome Sequences of the Obligatory Marine Myxobacteria Enhygromyxa salina SWB007.</title>
        <authorList>
            <person name="Poehlein A."/>
            <person name="Moghaddam J.A."/>
            <person name="Harms H."/>
            <person name="Alanjari M."/>
            <person name="Koenig G.M."/>
            <person name="Daniel R."/>
            <person name="Schaeberle T.F."/>
        </authorList>
    </citation>
    <scope>NUCLEOTIDE SEQUENCE [LARGE SCALE GENOMIC DNA]</scope>
    <source>
        <strain evidence="6 7">SWB007</strain>
    </source>
</reference>
<gene>
    <name evidence="6" type="ORF">ENSA7_24730</name>
</gene>
<dbReference type="AlphaFoldDB" id="A0A2S9YRT0"/>
<evidence type="ECO:0000313" key="7">
    <source>
        <dbReference type="Proteomes" id="UP000238823"/>
    </source>
</evidence>
<keyword evidence="2 5" id="KW-0812">Transmembrane</keyword>
<evidence type="ECO:0000313" key="6">
    <source>
        <dbReference type="EMBL" id="PRQ07801.1"/>
    </source>
</evidence>
<keyword evidence="3 5" id="KW-1133">Transmembrane helix</keyword>
<dbReference type="EMBL" id="PVNL01000049">
    <property type="protein sequence ID" value="PRQ07801.1"/>
    <property type="molecule type" value="Genomic_DNA"/>
</dbReference>
<evidence type="ECO:0000256" key="2">
    <source>
        <dbReference type="ARBA" id="ARBA00022692"/>
    </source>
</evidence>
<accession>A0A2S9YRT0</accession>
<dbReference type="GO" id="GO:0016020">
    <property type="term" value="C:membrane"/>
    <property type="evidence" value="ECO:0007669"/>
    <property type="project" value="UniProtKB-SubCell"/>
</dbReference>
<dbReference type="InterPro" id="IPR032808">
    <property type="entry name" value="DoxX"/>
</dbReference>
<protein>
    <recommendedName>
        <fullName evidence="8">DoxX</fullName>
    </recommendedName>
</protein>
<evidence type="ECO:0008006" key="8">
    <source>
        <dbReference type="Google" id="ProtNLM"/>
    </source>
</evidence>
<feature type="transmembrane region" description="Helical" evidence="5">
    <location>
        <begin position="94"/>
        <end position="113"/>
    </location>
</feature>
<dbReference type="Pfam" id="PF13564">
    <property type="entry name" value="DoxX_2"/>
    <property type="match status" value="1"/>
</dbReference>
<feature type="transmembrane region" description="Helical" evidence="5">
    <location>
        <begin position="72"/>
        <end position="89"/>
    </location>
</feature>